<dbReference type="AlphaFoldDB" id="A0A076LGF4"/>
<dbReference type="RefSeq" id="WP_012849755.1">
    <property type="nucleotide sequence ID" value="NZ_CP006664.1"/>
</dbReference>
<dbReference type="Pfam" id="PF03937">
    <property type="entry name" value="Sdh5"/>
    <property type="match status" value="1"/>
</dbReference>
<comment type="similarity">
    <text evidence="2">Belongs to the SdhE FAD assembly factor family.</text>
</comment>
<dbReference type="HOGENOM" id="CLU_103054_2_2_6"/>
<dbReference type="SUPFAM" id="SSF109910">
    <property type="entry name" value="YgfY-like"/>
    <property type="match status" value="1"/>
</dbReference>
<evidence type="ECO:0000256" key="2">
    <source>
        <dbReference type="ARBA" id="ARBA00008571"/>
    </source>
</evidence>
<dbReference type="GO" id="GO:0006105">
    <property type="term" value="P:succinate metabolic process"/>
    <property type="evidence" value="ECO:0007669"/>
    <property type="project" value="TreeGrafter"/>
</dbReference>
<dbReference type="InterPro" id="IPR005631">
    <property type="entry name" value="SDH"/>
</dbReference>
<name>A0A076LGF4_9GAMM</name>
<evidence type="ECO:0000313" key="7">
    <source>
        <dbReference type="Proteomes" id="UP000028681"/>
    </source>
</evidence>
<dbReference type="NCBIfam" id="NF008130">
    <property type="entry name" value="PRK10878.1"/>
    <property type="match status" value="1"/>
</dbReference>
<dbReference type="InterPro" id="IPR036714">
    <property type="entry name" value="SDH_sf"/>
</dbReference>
<sequence length="88" mass="10319">MDINNKARVHWACRRGMRELDIAIMPFFEHEYDALNDADKQTFVRLLACDDPELFKWLMNQGKPDDADLARMITLIQTRNKERGPLAL</sequence>
<protein>
    <recommendedName>
        <fullName evidence="3">FAD assembly factor SdhE</fullName>
    </recommendedName>
</protein>
<dbReference type="Proteomes" id="UP000028681">
    <property type="component" value="Chromosome"/>
</dbReference>
<keyword evidence="4" id="KW-0963">Cytoplasm</keyword>
<dbReference type="GO" id="GO:0034552">
    <property type="term" value="P:respiratory chain complex II assembly"/>
    <property type="evidence" value="ECO:0007669"/>
    <property type="project" value="UniProtKB-ARBA"/>
</dbReference>
<gene>
    <name evidence="6" type="ORF">ETEE_1158</name>
</gene>
<reference evidence="6 7" key="1">
    <citation type="journal article" date="2012" name="PLoS ONE">
        <title>Edwardsiella comparative phylogenomics reveal the new intra/inter-species taxonomic relationships, virulence evolution and niche adaptation mechanisms.</title>
        <authorList>
            <person name="Yang M."/>
            <person name="Lv Y."/>
            <person name="Xiao J."/>
            <person name="Wu H."/>
            <person name="Zheng H."/>
            <person name="Liu Q."/>
            <person name="Zhang Y."/>
            <person name="Wang Q."/>
        </authorList>
    </citation>
    <scope>NUCLEOTIDE SEQUENCE [LARGE SCALE GENOMIC DNA]</scope>
    <source>
        <strain evidence="7">080813</strain>
    </source>
</reference>
<evidence type="ECO:0000256" key="5">
    <source>
        <dbReference type="ARBA" id="ARBA00023186"/>
    </source>
</evidence>
<dbReference type="Gene3D" id="1.10.150.250">
    <property type="entry name" value="Flavinator of succinate dehydrogenase"/>
    <property type="match status" value="1"/>
</dbReference>
<dbReference type="InterPro" id="IPR050531">
    <property type="entry name" value="SdhE_FAD_assembly_factor"/>
</dbReference>
<dbReference type="PANTHER" id="PTHR39585">
    <property type="entry name" value="FAD ASSEMBLY FACTOR SDHE"/>
    <property type="match status" value="1"/>
</dbReference>
<dbReference type="EMBL" id="CP006664">
    <property type="protein sequence ID" value="AIJ07620.1"/>
    <property type="molecule type" value="Genomic_DNA"/>
</dbReference>
<keyword evidence="5" id="KW-0143">Chaperone</keyword>
<proteinExistence type="inferred from homology"/>
<dbReference type="FunFam" id="1.10.150.250:FF:000001">
    <property type="entry name" value="FAD assembly factor SdhE"/>
    <property type="match status" value="1"/>
</dbReference>
<comment type="subcellular location">
    <subcellularLocation>
        <location evidence="1">Cytoplasm</location>
    </subcellularLocation>
</comment>
<accession>A0A076LGF4</accession>
<organism evidence="6 7">
    <name type="scientific">Edwardsiella anguillarum ET080813</name>
    <dbReference type="NCBI Taxonomy" id="667120"/>
    <lineage>
        <taxon>Bacteria</taxon>
        <taxon>Pseudomonadati</taxon>
        <taxon>Pseudomonadota</taxon>
        <taxon>Gammaproteobacteria</taxon>
        <taxon>Enterobacterales</taxon>
        <taxon>Hafniaceae</taxon>
        <taxon>Edwardsiella</taxon>
    </lineage>
</organism>
<dbReference type="PANTHER" id="PTHR39585:SF1">
    <property type="entry name" value="FAD ASSEMBLY FACTOR SDHE"/>
    <property type="match status" value="1"/>
</dbReference>
<dbReference type="GO" id="GO:0005737">
    <property type="term" value="C:cytoplasm"/>
    <property type="evidence" value="ECO:0007669"/>
    <property type="project" value="UniProtKB-SubCell"/>
</dbReference>
<dbReference type="GeneID" id="72529714"/>
<dbReference type="KEGG" id="ete:ETEE_1158"/>
<evidence type="ECO:0000256" key="4">
    <source>
        <dbReference type="ARBA" id="ARBA00022490"/>
    </source>
</evidence>
<evidence type="ECO:0000256" key="1">
    <source>
        <dbReference type="ARBA" id="ARBA00004496"/>
    </source>
</evidence>
<evidence type="ECO:0000313" key="6">
    <source>
        <dbReference type="EMBL" id="AIJ07620.1"/>
    </source>
</evidence>
<evidence type="ECO:0000256" key="3">
    <source>
        <dbReference type="ARBA" id="ARBA00019418"/>
    </source>
</evidence>